<dbReference type="SMART" id="SM01196">
    <property type="entry name" value="FERM_C"/>
    <property type="match status" value="1"/>
</dbReference>
<dbReference type="SUPFAM" id="SSF47031">
    <property type="entry name" value="Second domain of FERM"/>
    <property type="match status" value="1"/>
</dbReference>
<gene>
    <name evidence="3" type="ORF">BV898_11617</name>
</gene>
<dbReference type="PRINTS" id="PR00935">
    <property type="entry name" value="BAND41"/>
</dbReference>
<dbReference type="PANTHER" id="PTHR23280:SF21">
    <property type="entry name" value="PROTEIN 4.1 HOMOLOG"/>
    <property type="match status" value="1"/>
</dbReference>
<dbReference type="InterPro" id="IPR035963">
    <property type="entry name" value="FERM_2"/>
</dbReference>
<dbReference type="Gene3D" id="1.20.80.10">
    <property type="match status" value="1"/>
</dbReference>
<dbReference type="InterPro" id="IPR014352">
    <property type="entry name" value="FERM/acyl-CoA-bd_prot_sf"/>
</dbReference>
<dbReference type="PANTHER" id="PTHR23280">
    <property type="entry name" value="4.1 G PROTEIN"/>
    <property type="match status" value="1"/>
</dbReference>
<dbReference type="Gene3D" id="3.10.20.90">
    <property type="entry name" value="Phosphatidylinositol 3-kinase Catalytic Subunit, Chain A, domain 1"/>
    <property type="match status" value="1"/>
</dbReference>
<proteinExistence type="predicted"/>
<dbReference type="SMART" id="SM00295">
    <property type="entry name" value="B41"/>
    <property type="match status" value="1"/>
</dbReference>
<keyword evidence="4" id="KW-1185">Reference proteome</keyword>
<evidence type="ECO:0000313" key="4">
    <source>
        <dbReference type="Proteomes" id="UP000192578"/>
    </source>
</evidence>
<dbReference type="GO" id="GO:0031032">
    <property type="term" value="P:actomyosin structure organization"/>
    <property type="evidence" value="ECO:0007669"/>
    <property type="project" value="TreeGrafter"/>
</dbReference>
<dbReference type="Pfam" id="PF09379">
    <property type="entry name" value="FERM_N"/>
    <property type="match status" value="1"/>
</dbReference>
<accession>A0A1W0WG87</accession>
<feature type="compositionally biased region" description="Low complexity" evidence="1">
    <location>
        <begin position="9"/>
        <end position="34"/>
    </location>
</feature>
<evidence type="ECO:0000259" key="2">
    <source>
        <dbReference type="PROSITE" id="PS50057"/>
    </source>
</evidence>
<feature type="region of interest" description="Disordered" evidence="1">
    <location>
        <begin position="1"/>
        <end position="34"/>
    </location>
</feature>
<feature type="domain" description="FERM" evidence="2">
    <location>
        <begin position="42"/>
        <end position="327"/>
    </location>
</feature>
<dbReference type="InterPro" id="IPR000299">
    <property type="entry name" value="FERM_domain"/>
</dbReference>
<name>A0A1W0WG87_HYPEX</name>
<dbReference type="Pfam" id="PF09380">
    <property type="entry name" value="FERM_C"/>
    <property type="match status" value="1"/>
</dbReference>
<dbReference type="InterPro" id="IPR029071">
    <property type="entry name" value="Ubiquitin-like_domsf"/>
</dbReference>
<dbReference type="InterPro" id="IPR019748">
    <property type="entry name" value="FERM_central"/>
</dbReference>
<dbReference type="Proteomes" id="UP000192578">
    <property type="component" value="Unassembled WGS sequence"/>
</dbReference>
<feature type="compositionally biased region" description="Polar residues" evidence="1">
    <location>
        <begin position="453"/>
        <end position="462"/>
    </location>
</feature>
<dbReference type="Gene3D" id="2.30.29.30">
    <property type="entry name" value="Pleckstrin-homology domain (PH domain)/Phosphotyrosine-binding domain (PTB)"/>
    <property type="match status" value="1"/>
</dbReference>
<organism evidence="3 4">
    <name type="scientific">Hypsibius exemplaris</name>
    <name type="common">Freshwater tardigrade</name>
    <dbReference type="NCBI Taxonomy" id="2072580"/>
    <lineage>
        <taxon>Eukaryota</taxon>
        <taxon>Metazoa</taxon>
        <taxon>Ecdysozoa</taxon>
        <taxon>Tardigrada</taxon>
        <taxon>Eutardigrada</taxon>
        <taxon>Parachela</taxon>
        <taxon>Hypsibioidea</taxon>
        <taxon>Hypsibiidae</taxon>
        <taxon>Hypsibius</taxon>
    </lineage>
</organism>
<comment type="caution">
    <text evidence="3">The sequence shown here is derived from an EMBL/GenBank/DDBJ whole genome shotgun (WGS) entry which is preliminary data.</text>
</comment>
<feature type="compositionally biased region" description="Polar residues" evidence="1">
    <location>
        <begin position="430"/>
        <end position="441"/>
    </location>
</feature>
<dbReference type="CDD" id="cd14473">
    <property type="entry name" value="FERM_B-lobe"/>
    <property type="match status" value="1"/>
</dbReference>
<dbReference type="PROSITE" id="PS50057">
    <property type="entry name" value="FERM_3"/>
    <property type="match status" value="1"/>
</dbReference>
<dbReference type="InterPro" id="IPR019749">
    <property type="entry name" value="Band_41_domain"/>
</dbReference>
<sequence>MDSRPILQTVPVSVPSGGHSVTTKGKGPKTTVPTAKPTGNGLAVRVILPGNEQTEFKLDKTASAQDLVNQACRQLGTEDVEFFGLYYPDKIETHSKWLKLDQPLKKQINRKTLPDLKMKFYPTPFTVYKSEQTKYLLCLQLQTDLVSRRLPAKLADLVVLGSLMVQMELGTFDQTLHHGNYIVSIQLAPQYMQTIELANDIMEKHRFTTSGMSKFEAVNQYLDYAQRLPLYGTTMFSVEDEDMDEQKMLVSYQGVEFRKNSHKVQTFTWPHILEIAYRRAIFCIAVRTSLSNSEEPERLIYRGLDAKSTKRMWQFCIDCHAFFRPRADVLEAEEKKLSRKSTFRLGKAKSNKTPAKTSVQLQAEAKPVEDVYAMVLPKSERPARNMNSASNKPAGVGENQTYDTIPADMNDSSNEDTVEFEFSRPGAVPEQSQNSTTTGIKSQLVRKDEANQHVGTTTQARHSTSERTHFPFPDPPIHERQEPQAVI</sequence>
<protein>
    <submittedName>
        <fullName evidence="3">Band 4.1-like protein 1</fullName>
    </submittedName>
</protein>
<dbReference type="InterPro" id="IPR011993">
    <property type="entry name" value="PH-like_dom_sf"/>
</dbReference>
<dbReference type="GO" id="GO:0005856">
    <property type="term" value="C:cytoskeleton"/>
    <property type="evidence" value="ECO:0007669"/>
    <property type="project" value="TreeGrafter"/>
</dbReference>
<dbReference type="AlphaFoldDB" id="A0A1W0WG87"/>
<dbReference type="OrthoDB" id="6589456at2759"/>
<dbReference type="InterPro" id="IPR018980">
    <property type="entry name" value="FERM_PH-like_C"/>
</dbReference>
<dbReference type="InterPro" id="IPR018979">
    <property type="entry name" value="FERM_N"/>
</dbReference>
<reference evidence="4" key="1">
    <citation type="submission" date="2017-01" db="EMBL/GenBank/DDBJ databases">
        <title>Comparative genomics of anhydrobiosis in the tardigrade Hypsibius dujardini.</title>
        <authorList>
            <person name="Yoshida Y."/>
            <person name="Koutsovoulos G."/>
            <person name="Laetsch D."/>
            <person name="Stevens L."/>
            <person name="Kumar S."/>
            <person name="Horikawa D."/>
            <person name="Ishino K."/>
            <person name="Komine S."/>
            <person name="Tomita M."/>
            <person name="Blaxter M."/>
            <person name="Arakawa K."/>
        </authorList>
    </citation>
    <scope>NUCLEOTIDE SEQUENCE [LARGE SCALE GENOMIC DNA]</scope>
    <source>
        <strain evidence="4">Z151</strain>
    </source>
</reference>
<feature type="compositionally biased region" description="Basic and acidic residues" evidence="1">
    <location>
        <begin position="476"/>
        <end position="487"/>
    </location>
</feature>
<dbReference type="SUPFAM" id="SSF54236">
    <property type="entry name" value="Ubiquitin-like"/>
    <property type="match status" value="1"/>
</dbReference>
<evidence type="ECO:0000256" key="1">
    <source>
        <dbReference type="SAM" id="MobiDB-lite"/>
    </source>
</evidence>
<dbReference type="SUPFAM" id="SSF50729">
    <property type="entry name" value="PH domain-like"/>
    <property type="match status" value="1"/>
</dbReference>
<evidence type="ECO:0000313" key="3">
    <source>
        <dbReference type="EMBL" id="OQV14143.1"/>
    </source>
</evidence>
<feature type="region of interest" description="Disordered" evidence="1">
    <location>
        <begin position="379"/>
        <end position="487"/>
    </location>
</feature>
<dbReference type="Pfam" id="PF00373">
    <property type="entry name" value="FERM_M"/>
    <property type="match status" value="1"/>
</dbReference>
<dbReference type="CDD" id="cd01765">
    <property type="entry name" value="FERM_F0_F1"/>
    <property type="match status" value="1"/>
</dbReference>
<dbReference type="GO" id="GO:0005886">
    <property type="term" value="C:plasma membrane"/>
    <property type="evidence" value="ECO:0007669"/>
    <property type="project" value="TreeGrafter"/>
</dbReference>
<dbReference type="EMBL" id="MTYJ01000109">
    <property type="protein sequence ID" value="OQV14143.1"/>
    <property type="molecule type" value="Genomic_DNA"/>
</dbReference>